<evidence type="ECO:0000313" key="3">
    <source>
        <dbReference type="Proteomes" id="UP001500212"/>
    </source>
</evidence>
<evidence type="ECO:0000256" key="1">
    <source>
        <dbReference type="SAM" id="MobiDB-lite"/>
    </source>
</evidence>
<comment type="caution">
    <text evidence="2">The sequence shown here is derived from an EMBL/GenBank/DDBJ whole genome shotgun (WGS) entry which is preliminary data.</text>
</comment>
<name>A0ABP8TGS7_9ACTN</name>
<dbReference type="InterPro" id="IPR006311">
    <property type="entry name" value="TAT_signal"/>
</dbReference>
<sequence>MTHSDKALSRRALLRAGLGGAAVVSGLAVSSRPAEATQVAGLNWGAWWPVCGRTTRTPDLGNCGQARQPEIANELAGTGLPPQGRTPATDRARPSR</sequence>
<dbReference type="Proteomes" id="UP001500212">
    <property type="component" value="Unassembled WGS sequence"/>
</dbReference>
<keyword evidence="3" id="KW-1185">Reference proteome</keyword>
<proteinExistence type="predicted"/>
<evidence type="ECO:0000313" key="2">
    <source>
        <dbReference type="EMBL" id="GAA4606178.1"/>
    </source>
</evidence>
<protein>
    <submittedName>
        <fullName evidence="2">Uncharacterized protein</fullName>
    </submittedName>
</protein>
<dbReference type="PROSITE" id="PS51318">
    <property type="entry name" value="TAT"/>
    <property type="match status" value="1"/>
</dbReference>
<dbReference type="EMBL" id="BAABHJ010000005">
    <property type="protein sequence ID" value="GAA4606178.1"/>
    <property type="molecule type" value="Genomic_DNA"/>
</dbReference>
<feature type="region of interest" description="Disordered" evidence="1">
    <location>
        <begin position="71"/>
        <end position="96"/>
    </location>
</feature>
<gene>
    <name evidence="2" type="ORF">GCM10023195_21980</name>
</gene>
<reference evidence="3" key="1">
    <citation type="journal article" date="2019" name="Int. J. Syst. Evol. Microbiol.">
        <title>The Global Catalogue of Microorganisms (GCM) 10K type strain sequencing project: providing services to taxonomists for standard genome sequencing and annotation.</title>
        <authorList>
            <consortium name="The Broad Institute Genomics Platform"/>
            <consortium name="The Broad Institute Genome Sequencing Center for Infectious Disease"/>
            <person name="Wu L."/>
            <person name="Ma J."/>
        </authorList>
    </citation>
    <scope>NUCLEOTIDE SEQUENCE [LARGE SCALE GENOMIC DNA]</scope>
    <source>
        <strain evidence="3">JCM 17938</strain>
    </source>
</reference>
<accession>A0ABP8TGS7</accession>
<organism evidence="2 3">
    <name type="scientific">Actinoallomurus liliacearum</name>
    <dbReference type="NCBI Taxonomy" id="1080073"/>
    <lineage>
        <taxon>Bacteria</taxon>
        <taxon>Bacillati</taxon>
        <taxon>Actinomycetota</taxon>
        <taxon>Actinomycetes</taxon>
        <taxon>Streptosporangiales</taxon>
        <taxon>Thermomonosporaceae</taxon>
        <taxon>Actinoallomurus</taxon>
    </lineage>
</organism>